<keyword evidence="14" id="KW-1185">Reference proteome</keyword>
<evidence type="ECO:0000256" key="2">
    <source>
        <dbReference type="ARBA" id="ARBA00022475"/>
    </source>
</evidence>
<keyword evidence="11" id="KW-0716">Sensory transduction</keyword>
<name>A0AAV7BN67_ENGPU</name>
<dbReference type="PROSITE" id="PS50262">
    <property type="entry name" value="G_PROTEIN_RECEP_F1_2"/>
    <property type="match status" value="1"/>
</dbReference>
<feature type="transmembrane region" description="Helical" evidence="11">
    <location>
        <begin position="28"/>
        <end position="53"/>
    </location>
</feature>
<evidence type="ECO:0000256" key="6">
    <source>
        <dbReference type="ARBA" id="ARBA00023040"/>
    </source>
</evidence>
<evidence type="ECO:0000256" key="3">
    <source>
        <dbReference type="ARBA" id="ARBA00022692"/>
    </source>
</evidence>
<dbReference type="PANTHER" id="PTHR26452">
    <property type="entry name" value="OLFACTORY RECEPTOR"/>
    <property type="match status" value="1"/>
</dbReference>
<feature type="domain" description="G-protein coupled receptors family 1 profile" evidence="12">
    <location>
        <begin position="42"/>
        <end position="291"/>
    </location>
</feature>
<keyword evidence="3 10" id="KW-0812">Transmembrane</keyword>
<reference evidence="13" key="1">
    <citation type="thesis" date="2020" institute="ProQuest LLC" country="789 East Eisenhower Parkway, Ann Arbor, MI, USA">
        <title>Comparative Genomics and Chromosome Evolution.</title>
        <authorList>
            <person name="Mudd A.B."/>
        </authorList>
    </citation>
    <scope>NUCLEOTIDE SEQUENCE</scope>
    <source>
        <strain evidence="13">237g6f4</strain>
        <tissue evidence="13">Blood</tissue>
    </source>
</reference>
<feature type="transmembrane region" description="Helical" evidence="11">
    <location>
        <begin position="103"/>
        <end position="121"/>
    </location>
</feature>
<evidence type="ECO:0000256" key="11">
    <source>
        <dbReference type="RuleBase" id="RU363047"/>
    </source>
</evidence>
<comment type="similarity">
    <text evidence="10">Belongs to the G-protein coupled receptor 1 family.</text>
</comment>
<keyword evidence="4 11" id="KW-0552">Olfaction</keyword>
<dbReference type="InterPro" id="IPR050516">
    <property type="entry name" value="Olfactory_GPCR"/>
</dbReference>
<organism evidence="13 14">
    <name type="scientific">Engystomops pustulosus</name>
    <name type="common">Tungara frog</name>
    <name type="synonym">Physalaemus pustulosus</name>
    <dbReference type="NCBI Taxonomy" id="76066"/>
    <lineage>
        <taxon>Eukaryota</taxon>
        <taxon>Metazoa</taxon>
        <taxon>Chordata</taxon>
        <taxon>Craniata</taxon>
        <taxon>Vertebrata</taxon>
        <taxon>Euteleostomi</taxon>
        <taxon>Amphibia</taxon>
        <taxon>Batrachia</taxon>
        <taxon>Anura</taxon>
        <taxon>Neobatrachia</taxon>
        <taxon>Hyloidea</taxon>
        <taxon>Leptodactylidae</taxon>
        <taxon>Leiuperinae</taxon>
        <taxon>Engystomops</taxon>
    </lineage>
</organism>
<evidence type="ECO:0000256" key="1">
    <source>
        <dbReference type="ARBA" id="ARBA00004651"/>
    </source>
</evidence>
<gene>
    <name evidence="13" type="ORF">GDO81_008974</name>
</gene>
<evidence type="ECO:0000313" key="13">
    <source>
        <dbReference type="EMBL" id="KAG8573963.1"/>
    </source>
</evidence>
<comment type="caution">
    <text evidence="13">The sequence shown here is derived from an EMBL/GenBank/DDBJ whole genome shotgun (WGS) entry which is preliminary data.</text>
</comment>
<dbReference type="GO" id="GO:0005886">
    <property type="term" value="C:plasma membrane"/>
    <property type="evidence" value="ECO:0007669"/>
    <property type="project" value="UniProtKB-SubCell"/>
</dbReference>
<dbReference type="AlphaFoldDB" id="A0AAV7BN67"/>
<feature type="transmembrane region" description="Helical" evidence="11">
    <location>
        <begin position="204"/>
        <end position="227"/>
    </location>
</feature>
<dbReference type="CDD" id="cd13954">
    <property type="entry name" value="7tmA_OR"/>
    <property type="match status" value="1"/>
</dbReference>
<keyword evidence="7 11" id="KW-0472">Membrane</keyword>
<evidence type="ECO:0000256" key="5">
    <source>
        <dbReference type="ARBA" id="ARBA00022989"/>
    </source>
</evidence>
<keyword evidence="8 10" id="KW-0675">Receptor</keyword>
<dbReference type="InterPro" id="IPR000276">
    <property type="entry name" value="GPCR_Rhodpsn"/>
</dbReference>
<dbReference type="PRINTS" id="PR00237">
    <property type="entry name" value="GPCRRHODOPSN"/>
</dbReference>
<proteinExistence type="inferred from homology"/>
<keyword evidence="2 11" id="KW-1003">Cell membrane</keyword>
<dbReference type="PROSITE" id="PS00237">
    <property type="entry name" value="G_PROTEIN_RECEP_F1_1"/>
    <property type="match status" value="1"/>
</dbReference>
<evidence type="ECO:0000256" key="4">
    <source>
        <dbReference type="ARBA" id="ARBA00022725"/>
    </source>
</evidence>
<dbReference type="InterPro" id="IPR000725">
    <property type="entry name" value="Olfact_rcpt"/>
</dbReference>
<protein>
    <recommendedName>
        <fullName evidence="11">Olfactory receptor</fullName>
    </recommendedName>
</protein>
<dbReference type="Pfam" id="PF13853">
    <property type="entry name" value="7tm_4"/>
    <property type="match status" value="1"/>
</dbReference>
<dbReference type="FunFam" id="1.20.1070.10:FF:000015">
    <property type="entry name" value="Olfactory receptor"/>
    <property type="match status" value="1"/>
</dbReference>
<evidence type="ECO:0000256" key="8">
    <source>
        <dbReference type="ARBA" id="ARBA00023170"/>
    </source>
</evidence>
<keyword evidence="9 10" id="KW-0807">Transducer</keyword>
<keyword evidence="5 11" id="KW-1133">Transmembrane helix</keyword>
<dbReference type="Proteomes" id="UP000824782">
    <property type="component" value="Unassembled WGS sequence"/>
</dbReference>
<dbReference type="SUPFAM" id="SSF81321">
    <property type="entry name" value="Family A G protein-coupled receptor-like"/>
    <property type="match status" value="1"/>
</dbReference>
<dbReference type="GO" id="GO:0004984">
    <property type="term" value="F:olfactory receptor activity"/>
    <property type="evidence" value="ECO:0007669"/>
    <property type="project" value="InterPro"/>
</dbReference>
<evidence type="ECO:0000313" key="14">
    <source>
        <dbReference type="Proteomes" id="UP000824782"/>
    </source>
</evidence>
<dbReference type="PRINTS" id="PR00245">
    <property type="entry name" value="OLFACTORYR"/>
</dbReference>
<accession>A0AAV7BN67</accession>
<evidence type="ECO:0000256" key="10">
    <source>
        <dbReference type="RuleBase" id="RU000688"/>
    </source>
</evidence>
<dbReference type="EMBL" id="WNYA01000004">
    <property type="protein sequence ID" value="KAG8573963.1"/>
    <property type="molecule type" value="Genomic_DNA"/>
</dbReference>
<dbReference type="Gene3D" id="1.20.1070.10">
    <property type="entry name" value="Rhodopsin 7-helix transmembrane proteins"/>
    <property type="match status" value="1"/>
</dbReference>
<feature type="transmembrane region" description="Helical" evidence="11">
    <location>
        <begin position="273"/>
        <end position="291"/>
    </location>
</feature>
<dbReference type="GO" id="GO:0004930">
    <property type="term" value="F:G protein-coupled receptor activity"/>
    <property type="evidence" value="ECO:0007669"/>
    <property type="project" value="UniProtKB-KW"/>
</dbReference>
<keyword evidence="6 10" id="KW-0297">G-protein coupled receptor</keyword>
<evidence type="ECO:0000256" key="7">
    <source>
        <dbReference type="ARBA" id="ARBA00023136"/>
    </source>
</evidence>
<dbReference type="InterPro" id="IPR017452">
    <property type="entry name" value="GPCR_Rhodpsn_7TM"/>
</dbReference>
<evidence type="ECO:0000259" key="12">
    <source>
        <dbReference type="PROSITE" id="PS50262"/>
    </source>
</evidence>
<feature type="transmembrane region" description="Helical" evidence="11">
    <location>
        <begin position="239"/>
        <end position="261"/>
    </location>
</feature>
<comment type="subcellular location">
    <subcellularLocation>
        <location evidence="1 11">Cell membrane</location>
        <topology evidence="1 11">Multi-pass membrane protein</topology>
    </subcellularLocation>
</comment>
<evidence type="ECO:0000256" key="9">
    <source>
        <dbReference type="ARBA" id="ARBA00023224"/>
    </source>
</evidence>
<sequence>MNNCPNISSEDEFYILAFSMSKMGQLGLFLGLLIIYLIAFLGNVTIIFTVGLVPQLHTAMYFFLCNLAVLDVTSTSSTIPELLSITLTQNHRISFSCCMTQMFFFILSANGEIFTLTSMAYDRYVAVCNPLQYYTIMRKNVYTVMVDSSWMASGVNSLMLTILTSVLKFCTSRDINNFFCDLNSVITLSSSDISSQKVFMVSEAILISLVQFLLTIVSYIFIVSAILKIRSSAGRMKAFSSCTSHLITVILFYGPIMFLYMKPESEDSKEQDMLLSMLYTVAVPMINPLVYSLRNKEVWEGIVTIIGKLKVKST</sequence>